<feature type="binding site" evidence="2">
    <location>
        <position position="8"/>
    </location>
    <ligand>
        <name>Fe cation</name>
        <dbReference type="ChEBI" id="CHEBI:24875"/>
        <label>1</label>
    </ligand>
</feature>
<comment type="caution">
    <text evidence="3">The sequence shown here is derived from an EMBL/GenBank/DDBJ whole genome shotgun (WGS) entry which is preliminary data.</text>
</comment>
<feature type="binding site" evidence="2">
    <location>
        <position position="175"/>
    </location>
    <ligand>
        <name>Fe cation</name>
        <dbReference type="ChEBI" id="CHEBI:24875"/>
        <label>1</label>
    </ligand>
</feature>
<dbReference type="Gene3D" id="3.60.21.10">
    <property type="match status" value="1"/>
</dbReference>
<dbReference type="SUPFAM" id="SSF56300">
    <property type="entry name" value="Metallo-dependent phosphatases"/>
    <property type="match status" value="1"/>
</dbReference>
<keyword evidence="2" id="KW-0479">Metal-binding</keyword>
<reference evidence="3 4" key="1">
    <citation type="journal article" date="2019" name="Int. J. Syst. Evol. Microbiol.">
        <title>Faecalibacillus intestinalis gen. nov., sp. nov. and Faecalibacillus faecis sp. nov., isolated from human faeces.</title>
        <authorList>
            <person name="Seo B."/>
            <person name="Jeon K."/>
            <person name="Baek I."/>
            <person name="Lee Y.M."/>
            <person name="Baek K."/>
            <person name="Ko G."/>
        </authorList>
    </citation>
    <scope>NUCLEOTIDE SEQUENCE [LARGE SCALE GENOMIC DNA]</scope>
    <source>
        <strain evidence="3 4">SNUG30099</strain>
    </source>
</reference>
<dbReference type="EMBL" id="PYLQ01000025">
    <property type="protein sequence ID" value="PST36725.1"/>
    <property type="molecule type" value="Genomic_DNA"/>
</dbReference>
<dbReference type="AlphaFoldDB" id="A0A2T3FN79"/>
<proteinExistence type="predicted"/>
<dbReference type="PANTHER" id="PTHR36303:SF1">
    <property type="entry name" value="2',3'-CYCLIC-NUCLEOTIDE 2'-PHOSPHODIESTERASE"/>
    <property type="match status" value="1"/>
</dbReference>
<dbReference type="PANTHER" id="PTHR36303">
    <property type="entry name" value="2',3'-CYCLIC-NUCLEOTIDE 2'-PHOSPHODIESTERASE"/>
    <property type="match status" value="1"/>
</dbReference>
<feature type="binding site" evidence="2">
    <location>
        <position position="173"/>
    </location>
    <ligand>
        <name>Fe cation</name>
        <dbReference type="ChEBI" id="CHEBI:24875"/>
        <label>2</label>
    </ligand>
</feature>
<evidence type="ECO:0000313" key="3">
    <source>
        <dbReference type="EMBL" id="PST36725.1"/>
    </source>
</evidence>
<dbReference type="InterPro" id="IPR029052">
    <property type="entry name" value="Metallo-depent_PP-like"/>
</dbReference>
<feature type="binding site" evidence="2">
    <location>
        <position position="148"/>
    </location>
    <ligand>
        <name>Fe cation</name>
        <dbReference type="ChEBI" id="CHEBI:24875"/>
        <label>2</label>
    </ligand>
</feature>
<feature type="binding site" evidence="2">
    <location>
        <position position="39"/>
    </location>
    <ligand>
        <name>Fe cation</name>
        <dbReference type="ChEBI" id="CHEBI:24875"/>
        <label>2</label>
    </ligand>
</feature>
<dbReference type="Pfam" id="PF13277">
    <property type="entry name" value="YmdB"/>
    <property type="match status" value="1"/>
</dbReference>
<name>A0A2T3FN79_9FIRM</name>
<sequence>MKVLFIGDIVGNVGRQMIEDYLYRIRKDYQIDFVIANVENATHGKGLNRKHYDFFTFEGVDCMTMGNHTFDKKELLDFIDEADRLVVPFNQPSILPGVHTRVFNVKGTKIRVTNALGCVFMDNRYSNPFDHIDDYLNLEQDIHIIDIHAEATSEKIGLAYYCKDKVQAVLGTHTHVQTADERIIDKKVAFISDAGMTGPYLSSLGCDLDSVITRMRGLSSKFLISENSGQFAGVVIEFNDKHQPISIERVLLNDDHPYRAS</sequence>
<dbReference type="GO" id="GO:0046872">
    <property type="term" value="F:metal ion binding"/>
    <property type="evidence" value="ECO:0007669"/>
    <property type="project" value="UniProtKB-KW"/>
</dbReference>
<protein>
    <submittedName>
        <fullName evidence="3">TIGR00282 family metallophosphoesterase</fullName>
    </submittedName>
</protein>
<dbReference type="RefSeq" id="WP_107030554.1">
    <property type="nucleotide sequence ID" value="NZ_PYLQ01000025.1"/>
</dbReference>
<feature type="binding site" evidence="2">
    <location>
        <position position="40"/>
    </location>
    <ligand>
        <name>Fe cation</name>
        <dbReference type="ChEBI" id="CHEBI:24875"/>
        <label>1</label>
    </ligand>
</feature>
<keyword evidence="4" id="KW-1185">Reference proteome</keyword>
<gene>
    <name evidence="3" type="ORF">C7U54_12780</name>
</gene>
<feature type="binding site" evidence="2">
    <location>
        <position position="67"/>
    </location>
    <ligand>
        <name>Fe cation</name>
        <dbReference type="ChEBI" id="CHEBI:24875"/>
        <label>2</label>
    </ligand>
</feature>
<feature type="active site" description="Proton donor" evidence="1">
    <location>
        <position position="68"/>
    </location>
</feature>
<dbReference type="NCBIfam" id="TIGR00282">
    <property type="entry name" value="TIGR00282 family metallophosphoesterase"/>
    <property type="match status" value="1"/>
</dbReference>
<dbReference type="PIRSF" id="PIRSF004789">
    <property type="entry name" value="DR1281"/>
    <property type="match status" value="1"/>
</dbReference>
<evidence type="ECO:0000256" key="1">
    <source>
        <dbReference type="PIRSR" id="PIRSR004789-50"/>
    </source>
</evidence>
<dbReference type="GO" id="GO:0004113">
    <property type="term" value="F:2',3'-cyclic-nucleotide 3'-phosphodiesterase activity"/>
    <property type="evidence" value="ECO:0007669"/>
    <property type="project" value="TreeGrafter"/>
</dbReference>
<dbReference type="InterPro" id="IPR005235">
    <property type="entry name" value="YmdB-like"/>
</dbReference>
<organism evidence="3 4">
    <name type="scientific">Faecalibacillus intestinalis</name>
    <dbReference type="NCBI Taxonomy" id="1982626"/>
    <lineage>
        <taxon>Bacteria</taxon>
        <taxon>Bacillati</taxon>
        <taxon>Bacillota</taxon>
        <taxon>Erysipelotrichia</taxon>
        <taxon>Erysipelotrichales</taxon>
        <taxon>Coprobacillaceae</taxon>
        <taxon>Faecalibacillus</taxon>
    </lineage>
</organism>
<evidence type="ECO:0000313" key="4">
    <source>
        <dbReference type="Proteomes" id="UP000240974"/>
    </source>
</evidence>
<dbReference type="Proteomes" id="UP000240974">
    <property type="component" value="Unassembled WGS sequence"/>
</dbReference>
<feature type="binding site" evidence="2">
    <location>
        <position position="39"/>
    </location>
    <ligand>
        <name>Fe cation</name>
        <dbReference type="ChEBI" id="CHEBI:24875"/>
        <label>1</label>
    </ligand>
</feature>
<evidence type="ECO:0000256" key="2">
    <source>
        <dbReference type="PIRSR" id="PIRSR004789-51"/>
    </source>
</evidence>
<accession>A0A2T3FN79</accession>